<dbReference type="NCBIfam" id="NF005812">
    <property type="entry name" value="PRK07678.1"/>
    <property type="match status" value="1"/>
</dbReference>
<dbReference type="PANTHER" id="PTHR43094:SF1">
    <property type="entry name" value="AMINOTRANSFERASE CLASS-III"/>
    <property type="match status" value="1"/>
</dbReference>
<dbReference type="EMBL" id="NRSG01000020">
    <property type="protein sequence ID" value="MBK1657526.1"/>
    <property type="molecule type" value="Genomic_DNA"/>
</dbReference>
<evidence type="ECO:0000313" key="6">
    <source>
        <dbReference type="Proteomes" id="UP000697995"/>
    </source>
</evidence>
<dbReference type="SUPFAM" id="SSF53383">
    <property type="entry name" value="PLP-dependent transferases"/>
    <property type="match status" value="1"/>
</dbReference>
<protein>
    <recommendedName>
        <fullName evidence="7">Aspartate aminotransferase family protein</fullName>
    </recommendedName>
</protein>
<organism evidence="5 6">
    <name type="scientific">Paracraurococcus ruber</name>
    <dbReference type="NCBI Taxonomy" id="77675"/>
    <lineage>
        <taxon>Bacteria</taxon>
        <taxon>Pseudomonadati</taxon>
        <taxon>Pseudomonadota</taxon>
        <taxon>Alphaproteobacteria</taxon>
        <taxon>Acetobacterales</taxon>
        <taxon>Roseomonadaceae</taxon>
        <taxon>Paracraurococcus</taxon>
    </lineage>
</organism>
<dbReference type="PROSITE" id="PS00600">
    <property type="entry name" value="AA_TRANSFER_CLASS_3"/>
    <property type="match status" value="1"/>
</dbReference>
<accession>A0ABS1CTC5</accession>
<dbReference type="InterPro" id="IPR015422">
    <property type="entry name" value="PyrdxlP-dep_Trfase_small"/>
</dbReference>
<comment type="caution">
    <text evidence="5">The sequence shown here is derived from an EMBL/GenBank/DDBJ whole genome shotgun (WGS) entry which is preliminary data.</text>
</comment>
<dbReference type="Pfam" id="PF00202">
    <property type="entry name" value="Aminotran_3"/>
    <property type="match status" value="1"/>
</dbReference>
<proteinExistence type="inferred from homology"/>
<reference evidence="5 6" key="1">
    <citation type="journal article" date="2020" name="Microorganisms">
        <title>Osmotic Adaptation and Compatible Solute Biosynthesis of Phototrophic Bacteria as Revealed from Genome Analyses.</title>
        <authorList>
            <person name="Imhoff J.F."/>
            <person name="Rahn T."/>
            <person name="Kunzel S."/>
            <person name="Keller A."/>
            <person name="Neulinger S.C."/>
        </authorList>
    </citation>
    <scope>NUCLEOTIDE SEQUENCE [LARGE SCALE GENOMIC DNA]</scope>
    <source>
        <strain evidence="5 6">DSM 15382</strain>
    </source>
</reference>
<comment type="similarity">
    <text evidence="2 4">Belongs to the class-III pyridoxal-phosphate-dependent aminotransferase family.</text>
</comment>
<dbReference type="RefSeq" id="WP_133217728.1">
    <property type="nucleotide sequence ID" value="NZ_NRSG01000020.1"/>
</dbReference>
<dbReference type="CDD" id="cd00610">
    <property type="entry name" value="OAT_like"/>
    <property type="match status" value="1"/>
</dbReference>
<comment type="cofactor">
    <cofactor evidence="1">
        <name>pyridoxal 5'-phosphate</name>
        <dbReference type="ChEBI" id="CHEBI:597326"/>
    </cofactor>
</comment>
<sequence length="463" mass="49803">MSLTNQPDPEARARVVAQDLQNVMHPLVQHKALEQKQMVVTGAQGSTIVDADGTTYLDAMAGLWCVNIGYGRTELAQIAAEQMQAMAYYPHTAMNLPAAQLAEQVNGLMGGGYHTYFVNSGSEANEAGFKIARQYAKHEFPGEFRFKTISRYYAYHGTTLATLAAGGMGDRKTKFEPYAGEFVHVPAPTCYRCPLGLEYPSCKVACAKAIETTILGEGPQTVAEVIVEPIMSGVGIAVPPDEYLPMVEEICRKYDVLLHVDEVINGFGRTGKMFGHQHYGISPDIMAVAKGIVSAYLPIAATVVKNHVFESFLGEVAEARQVMQVNTYGGHPAAAAVAVRNIEIMLEEKLPERAASMGAYLMDGLKDRLFRHGITGDIRGKGLLIGIELVTDRESKVQLDGALVQGVLDHCKAEGVIVGRSGGGARHSNTIVLSPPLVITRGECDTLIEVLDKAIGAAAAKRA</sequence>
<evidence type="ECO:0000256" key="1">
    <source>
        <dbReference type="ARBA" id="ARBA00001933"/>
    </source>
</evidence>
<dbReference type="Gene3D" id="3.40.640.10">
    <property type="entry name" value="Type I PLP-dependent aspartate aminotransferase-like (Major domain)"/>
    <property type="match status" value="1"/>
</dbReference>
<dbReference type="PIRSF" id="PIRSF000521">
    <property type="entry name" value="Transaminase_4ab_Lys_Orn"/>
    <property type="match status" value="1"/>
</dbReference>
<dbReference type="InterPro" id="IPR005814">
    <property type="entry name" value="Aminotrans_3"/>
</dbReference>
<evidence type="ECO:0008006" key="7">
    <source>
        <dbReference type="Google" id="ProtNLM"/>
    </source>
</evidence>
<dbReference type="InterPro" id="IPR015424">
    <property type="entry name" value="PyrdxlP-dep_Trfase"/>
</dbReference>
<dbReference type="Proteomes" id="UP000697995">
    <property type="component" value="Unassembled WGS sequence"/>
</dbReference>
<dbReference type="InterPro" id="IPR015421">
    <property type="entry name" value="PyrdxlP-dep_Trfase_major"/>
</dbReference>
<keyword evidence="6" id="KW-1185">Reference proteome</keyword>
<keyword evidence="3 4" id="KW-0663">Pyridoxal phosphate</keyword>
<dbReference type="InterPro" id="IPR049704">
    <property type="entry name" value="Aminotrans_3_PPA_site"/>
</dbReference>
<dbReference type="PANTHER" id="PTHR43094">
    <property type="entry name" value="AMINOTRANSFERASE"/>
    <property type="match status" value="1"/>
</dbReference>
<dbReference type="Gene3D" id="3.90.1150.10">
    <property type="entry name" value="Aspartate Aminotransferase, domain 1"/>
    <property type="match status" value="1"/>
</dbReference>
<evidence type="ECO:0000256" key="2">
    <source>
        <dbReference type="ARBA" id="ARBA00008954"/>
    </source>
</evidence>
<evidence type="ECO:0000256" key="4">
    <source>
        <dbReference type="RuleBase" id="RU003560"/>
    </source>
</evidence>
<gene>
    <name evidence="5" type="ORF">CKO45_04690</name>
</gene>
<evidence type="ECO:0000313" key="5">
    <source>
        <dbReference type="EMBL" id="MBK1657526.1"/>
    </source>
</evidence>
<name>A0ABS1CTC5_9PROT</name>
<evidence type="ECO:0000256" key="3">
    <source>
        <dbReference type="ARBA" id="ARBA00022898"/>
    </source>
</evidence>